<dbReference type="PROSITE" id="PS00107">
    <property type="entry name" value="PROTEIN_KINASE_ATP"/>
    <property type="match status" value="1"/>
</dbReference>
<evidence type="ECO:0000256" key="3">
    <source>
        <dbReference type="ARBA" id="ARBA00022679"/>
    </source>
</evidence>
<name>M1W7J0_CLAP2</name>
<dbReference type="GO" id="GO:0004674">
    <property type="term" value="F:protein serine/threonine kinase activity"/>
    <property type="evidence" value="ECO:0007669"/>
    <property type="project" value="UniProtKB-KW"/>
</dbReference>
<evidence type="ECO:0000256" key="6">
    <source>
        <dbReference type="ARBA" id="ARBA00022840"/>
    </source>
</evidence>
<evidence type="ECO:0000256" key="2">
    <source>
        <dbReference type="ARBA" id="ARBA00022527"/>
    </source>
</evidence>
<dbReference type="Gene3D" id="3.30.200.20">
    <property type="entry name" value="Phosphorylase Kinase, domain 1"/>
    <property type="match status" value="1"/>
</dbReference>
<dbReference type="InterPro" id="IPR000719">
    <property type="entry name" value="Prot_kinase_dom"/>
</dbReference>
<evidence type="ECO:0000256" key="1">
    <source>
        <dbReference type="ARBA" id="ARBA00012513"/>
    </source>
</evidence>
<sequence length="449" mass="50965">MSTPPVSGDHVLIEDVEDIDRYRPGGYHPIHIDDRLNERYRIVDKLGHGGYSTVWLAVDEQTTNYVAVKVGTSGADRVEIDVLSHMAQNPLSHNIPETNRLLIPPILDHFEISGPNGTHPCLVTPPARCSLREVKECLFSSFFELDVARSLAAQLVMALSLLHKRGYAHGDLHLGNLILQLPLSLDDLSTEQLYECYGEPVKESITWLDPKRASAYPSAPSYVVTPKLFGIPQHRIPLGEVMLTLSDFGVAFRPEDKSRFKSYTPLMLRPPEAYHDPEMPLTFASDIWSLGCVIFELFSIRSLIQWPEPDPDAVTAEQVNMLGLMPPAWWEKWEARSDWFEEDGKLLKGLCKLESLKRPFQRWVQNPRLERESDTLAEDELDAVVSLFQRMLAWSPGDRADVSEVLSSTWMTKWALPAYHKCLEARKLLEGQKGLDEQNLEKTLRAMEL</sequence>
<dbReference type="SUPFAM" id="SSF56112">
    <property type="entry name" value="Protein kinase-like (PK-like)"/>
    <property type="match status" value="1"/>
</dbReference>
<protein>
    <recommendedName>
        <fullName evidence="1">non-specific serine/threonine protein kinase</fullName>
        <ecNumber evidence="1">2.7.11.1</ecNumber>
    </recommendedName>
</protein>
<dbReference type="eggNOG" id="KOG1290">
    <property type="taxonomic scope" value="Eukaryota"/>
</dbReference>
<feature type="binding site" evidence="9">
    <location>
        <position position="69"/>
    </location>
    <ligand>
        <name>ATP</name>
        <dbReference type="ChEBI" id="CHEBI:30616"/>
    </ligand>
</feature>
<accession>M1W7J0</accession>
<feature type="domain" description="Protein kinase" evidence="10">
    <location>
        <begin position="40"/>
        <end position="411"/>
    </location>
</feature>
<dbReference type="EMBL" id="CAGA01000191">
    <property type="protein sequence ID" value="CCE35377.1"/>
    <property type="molecule type" value="Genomic_DNA"/>
</dbReference>
<evidence type="ECO:0000256" key="8">
    <source>
        <dbReference type="ARBA" id="ARBA00048679"/>
    </source>
</evidence>
<evidence type="ECO:0000256" key="9">
    <source>
        <dbReference type="PROSITE-ProRule" id="PRU10141"/>
    </source>
</evidence>
<dbReference type="GO" id="GO:0000245">
    <property type="term" value="P:spliceosomal complex assembly"/>
    <property type="evidence" value="ECO:0007669"/>
    <property type="project" value="TreeGrafter"/>
</dbReference>
<comment type="catalytic activity">
    <reaction evidence="8">
        <text>L-seryl-[protein] + ATP = O-phospho-L-seryl-[protein] + ADP + H(+)</text>
        <dbReference type="Rhea" id="RHEA:17989"/>
        <dbReference type="Rhea" id="RHEA-COMP:9863"/>
        <dbReference type="Rhea" id="RHEA-COMP:11604"/>
        <dbReference type="ChEBI" id="CHEBI:15378"/>
        <dbReference type="ChEBI" id="CHEBI:29999"/>
        <dbReference type="ChEBI" id="CHEBI:30616"/>
        <dbReference type="ChEBI" id="CHEBI:83421"/>
        <dbReference type="ChEBI" id="CHEBI:456216"/>
        <dbReference type="EC" id="2.7.11.1"/>
    </reaction>
</comment>
<dbReference type="GO" id="GO:0005524">
    <property type="term" value="F:ATP binding"/>
    <property type="evidence" value="ECO:0007669"/>
    <property type="project" value="UniProtKB-UniRule"/>
</dbReference>
<keyword evidence="4 9" id="KW-0547">Nucleotide-binding</keyword>
<dbReference type="InterPro" id="IPR011009">
    <property type="entry name" value="Kinase-like_dom_sf"/>
</dbReference>
<dbReference type="Proteomes" id="UP000016801">
    <property type="component" value="Unassembled WGS sequence"/>
</dbReference>
<evidence type="ECO:0000313" key="12">
    <source>
        <dbReference type="Proteomes" id="UP000016801"/>
    </source>
</evidence>
<dbReference type="AlphaFoldDB" id="M1W7J0"/>
<keyword evidence="6 9" id="KW-0067">ATP-binding</keyword>
<dbReference type="OrthoDB" id="5979581at2759"/>
<evidence type="ECO:0000313" key="11">
    <source>
        <dbReference type="EMBL" id="CCE35377.1"/>
    </source>
</evidence>
<dbReference type="PROSITE" id="PS50011">
    <property type="entry name" value="PROTEIN_KINASE_DOM"/>
    <property type="match status" value="1"/>
</dbReference>
<proteinExistence type="predicted"/>
<evidence type="ECO:0000259" key="10">
    <source>
        <dbReference type="PROSITE" id="PS50011"/>
    </source>
</evidence>
<dbReference type="PANTHER" id="PTHR47634:SF9">
    <property type="entry name" value="PROTEIN KINASE DOMAIN-CONTAINING PROTEIN-RELATED"/>
    <property type="match status" value="1"/>
</dbReference>
<keyword evidence="3" id="KW-0808">Transferase</keyword>
<evidence type="ECO:0000256" key="4">
    <source>
        <dbReference type="ARBA" id="ARBA00022741"/>
    </source>
</evidence>
<dbReference type="InterPro" id="IPR017441">
    <property type="entry name" value="Protein_kinase_ATP_BS"/>
</dbReference>
<dbReference type="HOGENOM" id="CLU_000288_81_2_1"/>
<evidence type="ECO:0000256" key="7">
    <source>
        <dbReference type="ARBA" id="ARBA00047899"/>
    </source>
</evidence>
<comment type="catalytic activity">
    <reaction evidence="7">
        <text>L-threonyl-[protein] + ATP = O-phospho-L-threonyl-[protein] + ADP + H(+)</text>
        <dbReference type="Rhea" id="RHEA:46608"/>
        <dbReference type="Rhea" id="RHEA-COMP:11060"/>
        <dbReference type="Rhea" id="RHEA-COMP:11605"/>
        <dbReference type="ChEBI" id="CHEBI:15378"/>
        <dbReference type="ChEBI" id="CHEBI:30013"/>
        <dbReference type="ChEBI" id="CHEBI:30616"/>
        <dbReference type="ChEBI" id="CHEBI:61977"/>
        <dbReference type="ChEBI" id="CHEBI:456216"/>
        <dbReference type="EC" id="2.7.11.1"/>
    </reaction>
</comment>
<keyword evidence="2" id="KW-0723">Serine/threonine-protein kinase</keyword>
<dbReference type="VEuPathDB" id="FungiDB:CPUR_06805"/>
<evidence type="ECO:0000256" key="5">
    <source>
        <dbReference type="ARBA" id="ARBA00022777"/>
    </source>
</evidence>
<dbReference type="InterPro" id="IPR051334">
    <property type="entry name" value="SRPK"/>
</dbReference>
<gene>
    <name evidence="11" type="ORF">CPUR_06805</name>
</gene>
<keyword evidence="5 11" id="KW-0418">Kinase</keyword>
<comment type="caution">
    <text evidence="11">The sequence shown here is derived from an EMBL/GenBank/DDBJ whole genome shotgun (WGS) entry which is preliminary data.</text>
</comment>
<organism evidence="11 12">
    <name type="scientific">Claviceps purpurea (strain 20.1)</name>
    <name type="common">Ergot fungus</name>
    <name type="synonym">Sphacelia segetum</name>
    <dbReference type="NCBI Taxonomy" id="1111077"/>
    <lineage>
        <taxon>Eukaryota</taxon>
        <taxon>Fungi</taxon>
        <taxon>Dikarya</taxon>
        <taxon>Ascomycota</taxon>
        <taxon>Pezizomycotina</taxon>
        <taxon>Sordariomycetes</taxon>
        <taxon>Hypocreomycetidae</taxon>
        <taxon>Hypocreales</taxon>
        <taxon>Clavicipitaceae</taxon>
        <taxon>Claviceps</taxon>
    </lineage>
</organism>
<dbReference type="PANTHER" id="PTHR47634">
    <property type="entry name" value="PROTEIN KINASE DOMAIN-CONTAINING PROTEIN-RELATED"/>
    <property type="match status" value="1"/>
</dbReference>
<keyword evidence="12" id="KW-1185">Reference proteome</keyword>
<dbReference type="EC" id="2.7.11.1" evidence="1"/>
<dbReference type="SMART" id="SM00220">
    <property type="entry name" value="S_TKc"/>
    <property type="match status" value="1"/>
</dbReference>
<dbReference type="GO" id="GO:0050684">
    <property type="term" value="P:regulation of mRNA processing"/>
    <property type="evidence" value="ECO:0007669"/>
    <property type="project" value="TreeGrafter"/>
</dbReference>
<dbReference type="Gene3D" id="1.10.510.10">
    <property type="entry name" value="Transferase(Phosphotransferase) domain 1"/>
    <property type="match status" value="1"/>
</dbReference>
<reference evidence="11 12" key="1">
    <citation type="journal article" date="2013" name="PLoS Genet.">
        <title>Plant-symbiotic fungi as chemical engineers: Multi-genome analysis of the Clavicipitaceae reveals dynamics of alkaloid loci.</title>
        <authorList>
            <person name="Schardl C.L."/>
            <person name="Young C.A."/>
            <person name="Hesse U."/>
            <person name="Amyotte S.G."/>
            <person name="Andreeva K."/>
            <person name="Calie P.J."/>
            <person name="Fleetwood D.J."/>
            <person name="Haws D.C."/>
            <person name="Moore N."/>
            <person name="Oeser B."/>
            <person name="Panaccione D.G."/>
            <person name="Schweri K.K."/>
            <person name="Voisey C.R."/>
            <person name="Farman M.L."/>
            <person name="Jaromczyk J.W."/>
            <person name="Roe B.A."/>
            <person name="O'Sullivan D.M."/>
            <person name="Scott B."/>
            <person name="Tudzynski P."/>
            <person name="An Z."/>
            <person name="Arnaoudova E.G."/>
            <person name="Bullock C.T."/>
            <person name="Charlton N.D."/>
            <person name="Chen L."/>
            <person name="Cox M."/>
            <person name="Dinkins R.D."/>
            <person name="Florea S."/>
            <person name="Glenn A.E."/>
            <person name="Gordon A."/>
            <person name="Gueldener U."/>
            <person name="Harris D.R."/>
            <person name="Hollin W."/>
            <person name="Jaromczyk J."/>
            <person name="Johnson R.D."/>
            <person name="Khan A.K."/>
            <person name="Leistner E."/>
            <person name="Leuchtmann A."/>
            <person name="Li C."/>
            <person name="Liu J."/>
            <person name="Liu J."/>
            <person name="Liu M."/>
            <person name="Mace W."/>
            <person name="Machado C."/>
            <person name="Nagabhyru P."/>
            <person name="Pan J."/>
            <person name="Schmid J."/>
            <person name="Sugawara K."/>
            <person name="Steiner U."/>
            <person name="Takach J.E."/>
            <person name="Tanaka E."/>
            <person name="Webb J.S."/>
            <person name="Wilson E.V."/>
            <person name="Wiseman J.L."/>
            <person name="Yoshida R."/>
            <person name="Zeng Z."/>
        </authorList>
    </citation>
    <scope>NUCLEOTIDE SEQUENCE [LARGE SCALE GENOMIC DNA]</scope>
    <source>
        <strain evidence="11 12">20.1</strain>
    </source>
</reference>